<dbReference type="GO" id="GO:0061668">
    <property type="term" value="P:mitochondrial ribosome assembly"/>
    <property type="evidence" value="ECO:0007669"/>
    <property type="project" value="TreeGrafter"/>
</dbReference>
<sequence>MIPQASKELLARIRLPSWRLLFQGRYLIITNTLGGGGLMALGDSLQQTWEMHMEPGRVRDWKRIGSMFMVGCSMGLIEHYWYCWLDRMYAGRTIRTVVKKVVVDQLICAPSIGLWYFMGMALTEGRTLSDGSTEFRDKFWEYTMVNLCVWPLAQTINFYYLSPKFCVMYINVVSLGWNTYLSYLKHRTVELLYGNKQLQNRYFSPDGGCFRDTHLLFLAAKFVHQTASEQVLH</sequence>
<evidence type="ECO:0000256" key="6">
    <source>
        <dbReference type="RuleBase" id="RU363053"/>
    </source>
</evidence>
<accession>A0A3Q3W686</accession>
<dbReference type="GO" id="GO:0016020">
    <property type="term" value="C:membrane"/>
    <property type="evidence" value="ECO:0007669"/>
    <property type="project" value="UniProtKB-SubCell"/>
</dbReference>
<dbReference type="Pfam" id="PF04117">
    <property type="entry name" value="Mpv17_PMP22"/>
    <property type="match status" value="1"/>
</dbReference>
<dbReference type="Ensembl" id="ENSMMOT00000009929.1">
    <property type="protein sequence ID" value="ENSMMOP00000009758.1"/>
    <property type="gene ID" value="ENSMMOG00000007559.1"/>
</dbReference>
<keyword evidence="5 6" id="KW-0472">Membrane</keyword>
<organism evidence="7 8">
    <name type="scientific">Mola mola</name>
    <name type="common">Ocean sunfish</name>
    <name type="synonym">Tetraodon mola</name>
    <dbReference type="NCBI Taxonomy" id="94237"/>
    <lineage>
        <taxon>Eukaryota</taxon>
        <taxon>Metazoa</taxon>
        <taxon>Chordata</taxon>
        <taxon>Craniata</taxon>
        <taxon>Vertebrata</taxon>
        <taxon>Euteleostomi</taxon>
        <taxon>Actinopterygii</taxon>
        <taxon>Neopterygii</taxon>
        <taxon>Teleostei</taxon>
        <taxon>Neoteleostei</taxon>
        <taxon>Acanthomorphata</taxon>
        <taxon>Eupercaria</taxon>
        <taxon>Tetraodontiformes</taxon>
        <taxon>Molidae</taxon>
        <taxon>Mola</taxon>
    </lineage>
</organism>
<dbReference type="PANTHER" id="PTHR11266:SF8">
    <property type="entry name" value="MPV17-LIKE PROTEIN 2"/>
    <property type="match status" value="1"/>
</dbReference>
<protein>
    <recommendedName>
        <fullName evidence="9">Mpv17-like protein 2</fullName>
    </recommendedName>
</protein>
<dbReference type="PANTHER" id="PTHR11266">
    <property type="entry name" value="PEROXISOMAL MEMBRANE PROTEIN 2, PXMP2 MPV17"/>
    <property type="match status" value="1"/>
</dbReference>
<feature type="transmembrane region" description="Helical" evidence="6">
    <location>
        <begin position="20"/>
        <end position="41"/>
    </location>
</feature>
<comment type="similarity">
    <text evidence="2 6">Belongs to the peroxisomal membrane protein PXMP2/4 family.</text>
</comment>
<reference evidence="7" key="2">
    <citation type="submission" date="2025-09" db="UniProtKB">
        <authorList>
            <consortium name="Ensembl"/>
        </authorList>
    </citation>
    <scope>IDENTIFICATION</scope>
</reference>
<dbReference type="GO" id="GO:0005739">
    <property type="term" value="C:mitochondrion"/>
    <property type="evidence" value="ECO:0007669"/>
    <property type="project" value="TreeGrafter"/>
</dbReference>
<dbReference type="InterPro" id="IPR007248">
    <property type="entry name" value="Mpv17_PMP22"/>
</dbReference>
<keyword evidence="8" id="KW-1185">Reference proteome</keyword>
<evidence type="ECO:0000256" key="1">
    <source>
        <dbReference type="ARBA" id="ARBA00004141"/>
    </source>
</evidence>
<feature type="transmembrane region" description="Helical" evidence="6">
    <location>
        <begin position="101"/>
        <end position="122"/>
    </location>
</feature>
<keyword evidence="4 6" id="KW-1133">Transmembrane helix</keyword>
<evidence type="ECO:0008006" key="9">
    <source>
        <dbReference type="Google" id="ProtNLM"/>
    </source>
</evidence>
<evidence type="ECO:0000313" key="8">
    <source>
        <dbReference type="Proteomes" id="UP000261620"/>
    </source>
</evidence>
<evidence type="ECO:0000313" key="7">
    <source>
        <dbReference type="Ensembl" id="ENSMMOP00000009758.1"/>
    </source>
</evidence>
<evidence type="ECO:0000256" key="3">
    <source>
        <dbReference type="ARBA" id="ARBA00022692"/>
    </source>
</evidence>
<evidence type="ECO:0000256" key="2">
    <source>
        <dbReference type="ARBA" id="ARBA00006824"/>
    </source>
</evidence>
<feature type="transmembrane region" description="Helical" evidence="6">
    <location>
        <begin position="61"/>
        <end position="81"/>
    </location>
</feature>
<proteinExistence type="inferred from homology"/>
<dbReference type="STRING" id="94237.ENSMMOP00000009758"/>
<comment type="subcellular location">
    <subcellularLocation>
        <location evidence="1">Membrane</location>
        <topology evidence="1">Multi-pass membrane protein</topology>
    </subcellularLocation>
</comment>
<evidence type="ECO:0000256" key="5">
    <source>
        <dbReference type="ARBA" id="ARBA00023136"/>
    </source>
</evidence>
<dbReference type="OMA" id="NEKGGQC"/>
<keyword evidence="3 6" id="KW-0812">Transmembrane</keyword>
<dbReference type="AlphaFoldDB" id="A0A3Q3W686"/>
<reference evidence="7" key="1">
    <citation type="submission" date="2025-08" db="UniProtKB">
        <authorList>
            <consortium name="Ensembl"/>
        </authorList>
    </citation>
    <scope>IDENTIFICATION</scope>
</reference>
<name>A0A3Q3W686_MOLML</name>
<feature type="transmembrane region" description="Helical" evidence="6">
    <location>
        <begin position="142"/>
        <end position="161"/>
    </location>
</feature>
<dbReference type="Proteomes" id="UP000261620">
    <property type="component" value="Unplaced"/>
</dbReference>
<evidence type="ECO:0000256" key="4">
    <source>
        <dbReference type="ARBA" id="ARBA00022989"/>
    </source>
</evidence>